<dbReference type="EMBL" id="MU001496">
    <property type="protein sequence ID" value="KAF2447842.1"/>
    <property type="molecule type" value="Genomic_DNA"/>
</dbReference>
<name>A0A9P4PPK0_9PLEO</name>
<keyword evidence="3" id="KW-1185">Reference proteome</keyword>
<dbReference type="AlphaFoldDB" id="A0A9P4PPK0"/>
<evidence type="ECO:0000313" key="3">
    <source>
        <dbReference type="Proteomes" id="UP000799764"/>
    </source>
</evidence>
<dbReference type="InterPro" id="IPR027417">
    <property type="entry name" value="P-loop_NTPase"/>
</dbReference>
<feature type="compositionally biased region" description="Polar residues" evidence="1">
    <location>
        <begin position="204"/>
        <end position="213"/>
    </location>
</feature>
<dbReference type="Gene3D" id="3.40.50.300">
    <property type="entry name" value="P-loop containing nucleotide triphosphate hydrolases"/>
    <property type="match status" value="1"/>
</dbReference>
<dbReference type="Gene3D" id="1.20.120.850">
    <property type="entry name" value="SWI2/SNF2 ATPases, N-terminal domain"/>
    <property type="match status" value="1"/>
</dbReference>
<comment type="caution">
    <text evidence="2">The sequence shown here is derived from an EMBL/GenBank/DDBJ whole genome shotgun (WGS) entry which is preliminary data.</text>
</comment>
<feature type="region of interest" description="Disordered" evidence="1">
    <location>
        <begin position="184"/>
        <end position="244"/>
    </location>
</feature>
<evidence type="ECO:0000313" key="2">
    <source>
        <dbReference type="EMBL" id="KAF2447842.1"/>
    </source>
</evidence>
<evidence type="ECO:0000256" key="1">
    <source>
        <dbReference type="SAM" id="MobiDB-lite"/>
    </source>
</evidence>
<reference evidence="2" key="1">
    <citation type="journal article" date="2020" name="Stud. Mycol.">
        <title>101 Dothideomycetes genomes: a test case for predicting lifestyles and emergence of pathogens.</title>
        <authorList>
            <person name="Haridas S."/>
            <person name="Albert R."/>
            <person name="Binder M."/>
            <person name="Bloem J."/>
            <person name="Labutti K."/>
            <person name="Salamov A."/>
            <person name="Andreopoulos B."/>
            <person name="Baker S."/>
            <person name="Barry K."/>
            <person name="Bills G."/>
            <person name="Bluhm B."/>
            <person name="Cannon C."/>
            <person name="Castanera R."/>
            <person name="Culley D."/>
            <person name="Daum C."/>
            <person name="Ezra D."/>
            <person name="Gonzalez J."/>
            <person name="Henrissat B."/>
            <person name="Kuo A."/>
            <person name="Liang C."/>
            <person name="Lipzen A."/>
            <person name="Lutzoni F."/>
            <person name="Magnuson J."/>
            <person name="Mondo S."/>
            <person name="Nolan M."/>
            <person name="Ohm R."/>
            <person name="Pangilinan J."/>
            <person name="Park H.-J."/>
            <person name="Ramirez L."/>
            <person name="Alfaro M."/>
            <person name="Sun H."/>
            <person name="Tritt A."/>
            <person name="Yoshinaga Y."/>
            <person name="Zwiers L.-H."/>
            <person name="Turgeon B."/>
            <person name="Goodwin S."/>
            <person name="Spatafora J."/>
            <person name="Crous P."/>
            <person name="Grigoriev I."/>
        </authorList>
    </citation>
    <scope>NUCLEOTIDE SEQUENCE</scope>
    <source>
        <strain evidence="2">CBS 690.94</strain>
    </source>
</reference>
<organism evidence="2 3">
    <name type="scientific">Karstenula rhodostoma CBS 690.94</name>
    <dbReference type="NCBI Taxonomy" id="1392251"/>
    <lineage>
        <taxon>Eukaryota</taxon>
        <taxon>Fungi</taxon>
        <taxon>Dikarya</taxon>
        <taxon>Ascomycota</taxon>
        <taxon>Pezizomycotina</taxon>
        <taxon>Dothideomycetes</taxon>
        <taxon>Pleosporomycetidae</taxon>
        <taxon>Pleosporales</taxon>
        <taxon>Massarineae</taxon>
        <taxon>Didymosphaeriaceae</taxon>
        <taxon>Karstenula</taxon>
    </lineage>
</organism>
<gene>
    <name evidence="2" type="ORF">P171DRAFT_471007</name>
</gene>
<dbReference type="Proteomes" id="UP000799764">
    <property type="component" value="Unassembled WGS sequence"/>
</dbReference>
<sequence length="260" mass="29173">MSMISSDQRRLRPRCGFKCYSPSRTYKHPIAHYDQIIDDKEEFSKLESRRVNFKQQLGNNAWTQSTQLRVVIALVKEFILIRKQSVVILSNYLCTLDALGVGLRTASIVAARFDGTIGTEQRQMAVFKILWGVAEEGPRSAAMVQRKVPRRTGQGKTRGRTSKEQPRRRGWWGASSYAFTAHIPCQLGPHDSPRQNHLGGKTTGRGSRTNVSNRGDESKGGSVGENGVEEETTPNDGLEMEEEQVWKEIVEDESTCSSVE</sequence>
<feature type="compositionally biased region" description="Acidic residues" evidence="1">
    <location>
        <begin position="227"/>
        <end position="243"/>
    </location>
</feature>
<feature type="region of interest" description="Disordered" evidence="1">
    <location>
        <begin position="141"/>
        <end position="170"/>
    </location>
</feature>
<proteinExistence type="predicted"/>
<accession>A0A9P4PPK0</accession>
<protein>
    <submittedName>
        <fullName evidence="2">Uncharacterized protein</fullName>
    </submittedName>
</protein>